<evidence type="ECO:0000313" key="3">
    <source>
        <dbReference type="EMBL" id="KAH9365731.1"/>
    </source>
</evidence>
<dbReference type="AlphaFoldDB" id="A0A9J6FSI2"/>
<name>A0A9J6FSI2_HAELO</name>
<accession>A0A9J6FSI2</accession>
<comment type="similarity">
    <text evidence="1 2">Belongs to the phospholipid scramblase family.</text>
</comment>
<comment type="caution">
    <text evidence="3">The sequence shown here is derived from an EMBL/GenBank/DDBJ whole genome shotgun (WGS) entry which is preliminary data.</text>
</comment>
<dbReference type="OrthoDB" id="6498648at2759"/>
<dbReference type="OMA" id="RNTIGQF"/>
<dbReference type="InterPro" id="IPR005552">
    <property type="entry name" value="Scramblase"/>
</dbReference>
<dbReference type="PANTHER" id="PTHR23248">
    <property type="entry name" value="PHOSPHOLIPID SCRAMBLASE-RELATED"/>
    <property type="match status" value="1"/>
</dbReference>
<dbReference type="Proteomes" id="UP000821853">
    <property type="component" value="Unassembled WGS sequence"/>
</dbReference>
<keyword evidence="2" id="KW-0106">Calcium</keyword>
<proteinExistence type="inferred from homology"/>
<comment type="cofactor">
    <cofactor evidence="2">
        <name>Ca(2+)</name>
        <dbReference type="ChEBI" id="CHEBI:29108"/>
    </cofactor>
</comment>
<organism evidence="3 4">
    <name type="scientific">Haemaphysalis longicornis</name>
    <name type="common">Bush tick</name>
    <dbReference type="NCBI Taxonomy" id="44386"/>
    <lineage>
        <taxon>Eukaryota</taxon>
        <taxon>Metazoa</taxon>
        <taxon>Ecdysozoa</taxon>
        <taxon>Arthropoda</taxon>
        <taxon>Chelicerata</taxon>
        <taxon>Arachnida</taxon>
        <taxon>Acari</taxon>
        <taxon>Parasitiformes</taxon>
        <taxon>Ixodida</taxon>
        <taxon>Ixodoidea</taxon>
        <taxon>Ixodidae</taxon>
        <taxon>Haemaphysalinae</taxon>
        <taxon>Haemaphysalis</taxon>
    </lineage>
</organism>
<evidence type="ECO:0000256" key="1">
    <source>
        <dbReference type="ARBA" id="ARBA00005350"/>
    </source>
</evidence>
<dbReference type="Pfam" id="PF03803">
    <property type="entry name" value="Scramblase"/>
    <property type="match status" value="1"/>
</dbReference>
<sequence length="108" mass="12290">MGASTNSACVTHFACYVNLFAVLLPYEQQNKYVIKNTMGQFVFVAVEESNLGQRCCVGTRRAFEMSVRDYRNFEVMRFVRPLKCDCACCFCCLQVHKPHILVTAPSCM</sequence>
<reference evidence="3 4" key="1">
    <citation type="journal article" date="2020" name="Cell">
        <title>Large-Scale Comparative Analyses of Tick Genomes Elucidate Their Genetic Diversity and Vector Capacities.</title>
        <authorList>
            <consortium name="Tick Genome and Microbiome Consortium (TIGMIC)"/>
            <person name="Jia N."/>
            <person name="Wang J."/>
            <person name="Shi W."/>
            <person name="Du L."/>
            <person name="Sun Y."/>
            <person name="Zhan W."/>
            <person name="Jiang J.F."/>
            <person name="Wang Q."/>
            <person name="Zhang B."/>
            <person name="Ji P."/>
            <person name="Bell-Sakyi L."/>
            <person name="Cui X.M."/>
            <person name="Yuan T.T."/>
            <person name="Jiang B.G."/>
            <person name="Yang W.F."/>
            <person name="Lam T.T."/>
            <person name="Chang Q.C."/>
            <person name="Ding S.J."/>
            <person name="Wang X.J."/>
            <person name="Zhu J.G."/>
            <person name="Ruan X.D."/>
            <person name="Zhao L."/>
            <person name="Wei J.T."/>
            <person name="Ye R.Z."/>
            <person name="Que T.C."/>
            <person name="Du C.H."/>
            <person name="Zhou Y.H."/>
            <person name="Cheng J.X."/>
            <person name="Dai P.F."/>
            <person name="Guo W.B."/>
            <person name="Han X.H."/>
            <person name="Huang E.J."/>
            <person name="Li L.F."/>
            <person name="Wei W."/>
            <person name="Gao Y.C."/>
            <person name="Liu J.Z."/>
            <person name="Shao H.Z."/>
            <person name="Wang X."/>
            <person name="Wang C.C."/>
            <person name="Yang T.C."/>
            <person name="Huo Q.B."/>
            <person name="Li W."/>
            <person name="Chen H.Y."/>
            <person name="Chen S.E."/>
            <person name="Zhou L.G."/>
            <person name="Ni X.B."/>
            <person name="Tian J.H."/>
            <person name="Sheng Y."/>
            <person name="Liu T."/>
            <person name="Pan Y.S."/>
            <person name="Xia L.Y."/>
            <person name="Li J."/>
            <person name="Zhao F."/>
            <person name="Cao W.C."/>
        </authorList>
    </citation>
    <scope>NUCLEOTIDE SEQUENCE [LARGE SCALE GENOMIC DNA]</scope>
    <source>
        <strain evidence="3">HaeL-2018</strain>
    </source>
</reference>
<keyword evidence="2" id="KW-0449">Lipoprotein</keyword>
<protein>
    <recommendedName>
        <fullName evidence="2">Phospholipid scramblase</fullName>
    </recommendedName>
</protein>
<dbReference type="PANTHER" id="PTHR23248:SF37">
    <property type="entry name" value="PHOSPHOLIPID SCRAMBLASE 3"/>
    <property type="match status" value="1"/>
</dbReference>
<dbReference type="GO" id="GO:0005886">
    <property type="term" value="C:plasma membrane"/>
    <property type="evidence" value="ECO:0007669"/>
    <property type="project" value="TreeGrafter"/>
</dbReference>
<dbReference type="GO" id="GO:0017128">
    <property type="term" value="F:phospholipid scramblase activity"/>
    <property type="evidence" value="ECO:0007669"/>
    <property type="project" value="InterPro"/>
</dbReference>
<evidence type="ECO:0000313" key="4">
    <source>
        <dbReference type="Proteomes" id="UP000821853"/>
    </source>
</evidence>
<dbReference type="VEuPathDB" id="VectorBase:HLOH_052140"/>
<keyword evidence="2" id="KW-0564">Palmitate</keyword>
<comment type="function">
    <text evidence="2">May mediate accelerated ATP-independent bidirectional transbilayer migration of phospholipids upon binding calcium ions that results in a loss of phospholipid asymmetry in the plasma membrane.</text>
</comment>
<dbReference type="EMBL" id="JABSTR010000003">
    <property type="protein sequence ID" value="KAH9365731.1"/>
    <property type="molecule type" value="Genomic_DNA"/>
</dbReference>
<evidence type="ECO:0000256" key="2">
    <source>
        <dbReference type="RuleBase" id="RU363116"/>
    </source>
</evidence>
<gene>
    <name evidence="3" type="ORF">HPB48_009608</name>
</gene>
<keyword evidence="4" id="KW-1185">Reference proteome</keyword>